<dbReference type="SUPFAM" id="SSF56112">
    <property type="entry name" value="Protein kinase-like (PK-like)"/>
    <property type="match status" value="1"/>
</dbReference>
<gene>
    <name evidence="2" type="ORF">J2R98_002596</name>
</gene>
<dbReference type="Proteomes" id="UP001236723">
    <property type="component" value="Unassembled WGS sequence"/>
</dbReference>
<dbReference type="Gene3D" id="3.90.1200.10">
    <property type="match status" value="1"/>
</dbReference>
<sequence length="344" mass="40873">MLHYVKQYRKLKEAFNMVQPDLENGVYKTHLHSKRIVYKEDSEAEQFVSQLIKSDYSNTVKVNVKRSIERVLNWTNNGSNHKYKGGLLLLNRSGDIKVFSFKNQLTKTYFKDCSRFEAFEETINFFSPYFNTTILNIDQKQRTVMEQLINTQPIIERSFDQQIQVVEQVIEQYDQYLSSQHEKFYYINLDYYFDRFSNNSSINGLLSSLKTVVNQEELVPVVPMHSDLHFENMLLKGDELYLIDWEDCSNKIFYYDVLNIMFVEAFIRDDFRLIECYLNGQFDSSLIKLFQSCGLKFDPTCRDVYFYNYSIVRLESEVTLGESNIEDIIKAYQRFIDKFSGMAY</sequence>
<organism evidence="2 3">
    <name type="scientific">Alkalibacillus filiformis</name>
    <dbReference type="NCBI Taxonomy" id="200990"/>
    <lineage>
        <taxon>Bacteria</taxon>
        <taxon>Bacillati</taxon>
        <taxon>Bacillota</taxon>
        <taxon>Bacilli</taxon>
        <taxon>Bacillales</taxon>
        <taxon>Bacillaceae</taxon>
        <taxon>Alkalibacillus</taxon>
    </lineage>
</organism>
<dbReference type="EMBL" id="JAUSUP010000013">
    <property type="protein sequence ID" value="MDQ0352745.1"/>
    <property type="molecule type" value="Genomic_DNA"/>
</dbReference>
<feature type="domain" description="Aminoglycoside phosphotransferase" evidence="1">
    <location>
        <begin position="219"/>
        <end position="268"/>
    </location>
</feature>
<dbReference type="RefSeq" id="WP_307069576.1">
    <property type="nucleotide sequence ID" value="NZ_JAUSUP010000013.1"/>
</dbReference>
<reference evidence="2 3" key="1">
    <citation type="submission" date="2023-07" db="EMBL/GenBank/DDBJ databases">
        <title>Genomic Encyclopedia of Type Strains, Phase IV (KMG-IV): sequencing the most valuable type-strain genomes for metagenomic binning, comparative biology and taxonomic classification.</title>
        <authorList>
            <person name="Goeker M."/>
        </authorList>
    </citation>
    <scope>NUCLEOTIDE SEQUENCE [LARGE SCALE GENOMIC DNA]</scope>
    <source>
        <strain evidence="2 3">DSM 15448</strain>
    </source>
</reference>
<name>A0ABU0DWK6_9BACI</name>
<proteinExistence type="predicted"/>
<comment type="caution">
    <text evidence="2">The sequence shown here is derived from an EMBL/GenBank/DDBJ whole genome shotgun (WGS) entry which is preliminary data.</text>
</comment>
<dbReference type="InterPro" id="IPR011009">
    <property type="entry name" value="Kinase-like_dom_sf"/>
</dbReference>
<evidence type="ECO:0000313" key="3">
    <source>
        <dbReference type="Proteomes" id="UP001236723"/>
    </source>
</evidence>
<dbReference type="InterPro" id="IPR002575">
    <property type="entry name" value="Aminoglycoside_PTrfase"/>
</dbReference>
<keyword evidence="3" id="KW-1185">Reference proteome</keyword>
<protein>
    <submittedName>
        <fullName evidence="2">Thiamine kinase-like enzyme</fullName>
    </submittedName>
</protein>
<evidence type="ECO:0000259" key="1">
    <source>
        <dbReference type="Pfam" id="PF01636"/>
    </source>
</evidence>
<accession>A0ABU0DWK6</accession>
<dbReference type="Pfam" id="PF01636">
    <property type="entry name" value="APH"/>
    <property type="match status" value="1"/>
</dbReference>
<evidence type="ECO:0000313" key="2">
    <source>
        <dbReference type="EMBL" id="MDQ0352745.1"/>
    </source>
</evidence>